<dbReference type="InterPro" id="IPR016163">
    <property type="entry name" value="Ald_DH_C"/>
</dbReference>
<evidence type="ECO:0000256" key="2">
    <source>
        <dbReference type="ARBA" id="ARBA00024226"/>
    </source>
</evidence>
<dbReference type="AlphaFoldDB" id="A0AAD4CVX2"/>
<comment type="similarity">
    <text evidence="1">Belongs to the aldehyde dehydrogenase family.</text>
</comment>
<dbReference type="GO" id="GO:0004029">
    <property type="term" value="F:aldehyde dehydrogenase (NAD+) activity"/>
    <property type="evidence" value="ECO:0007669"/>
    <property type="project" value="UniProtKB-EC"/>
</dbReference>
<dbReference type="Gene3D" id="3.40.309.10">
    <property type="entry name" value="Aldehyde Dehydrogenase, Chain A, domain 2"/>
    <property type="match status" value="1"/>
</dbReference>
<comment type="catalytic activity">
    <reaction evidence="3">
        <text>an aldehyde + NAD(+) + H2O = a carboxylate + NADH + 2 H(+)</text>
        <dbReference type="Rhea" id="RHEA:16185"/>
        <dbReference type="ChEBI" id="CHEBI:15377"/>
        <dbReference type="ChEBI" id="CHEBI:15378"/>
        <dbReference type="ChEBI" id="CHEBI:17478"/>
        <dbReference type="ChEBI" id="CHEBI:29067"/>
        <dbReference type="ChEBI" id="CHEBI:57540"/>
        <dbReference type="ChEBI" id="CHEBI:57945"/>
        <dbReference type="EC" id="1.2.1.3"/>
    </reaction>
</comment>
<feature type="domain" description="Aldehyde dehydrogenase" evidence="4">
    <location>
        <begin position="25"/>
        <end position="319"/>
    </location>
</feature>
<keyword evidence="6" id="KW-1185">Reference proteome</keyword>
<dbReference type="Pfam" id="PF00171">
    <property type="entry name" value="Aldedh"/>
    <property type="match status" value="1"/>
</dbReference>
<dbReference type="EC" id="1.2.1.3" evidence="2"/>
<evidence type="ECO:0000313" key="5">
    <source>
        <dbReference type="EMBL" id="KAF9893511.1"/>
    </source>
</evidence>
<evidence type="ECO:0000256" key="1">
    <source>
        <dbReference type="ARBA" id="ARBA00009986"/>
    </source>
</evidence>
<dbReference type="EMBL" id="VCAU01000007">
    <property type="protein sequence ID" value="KAF9893511.1"/>
    <property type="molecule type" value="Genomic_DNA"/>
</dbReference>
<accession>A0AAD4CVX2</accession>
<dbReference type="Gene3D" id="3.40.605.10">
    <property type="entry name" value="Aldehyde Dehydrogenase, Chain A, domain 1"/>
    <property type="match status" value="1"/>
</dbReference>
<name>A0AAD4CVX2_ASPNN</name>
<dbReference type="InterPro" id="IPR016162">
    <property type="entry name" value="Ald_DH_N"/>
</dbReference>
<evidence type="ECO:0000313" key="6">
    <source>
        <dbReference type="Proteomes" id="UP001194746"/>
    </source>
</evidence>
<organism evidence="5 6">
    <name type="scientific">Aspergillus nanangensis</name>
    <dbReference type="NCBI Taxonomy" id="2582783"/>
    <lineage>
        <taxon>Eukaryota</taxon>
        <taxon>Fungi</taxon>
        <taxon>Dikarya</taxon>
        <taxon>Ascomycota</taxon>
        <taxon>Pezizomycotina</taxon>
        <taxon>Eurotiomycetes</taxon>
        <taxon>Eurotiomycetidae</taxon>
        <taxon>Eurotiales</taxon>
        <taxon>Aspergillaceae</taxon>
        <taxon>Aspergillus</taxon>
        <taxon>Aspergillus subgen. Circumdati</taxon>
    </lineage>
</organism>
<dbReference type="SUPFAM" id="SSF53720">
    <property type="entry name" value="ALDH-like"/>
    <property type="match status" value="1"/>
</dbReference>
<protein>
    <recommendedName>
        <fullName evidence="2">aldehyde dehydrogenase (NAD(+))</fullName>
        <ecNumber evidence="2">1.2.1.3</ecNumber>
    </recommendedName>
</protein>
<dbReference type="Proteomes" id="UP001194746">
    <property type="component" value="Unassembled WGS sequence"/>
</dbReference>
<sequence>MDPESNRLYVSQLALPRGPQRFTHLGVAAAIVPWNFPILLAVGKVTSALITGNCIISKPSPFTPYYALKLAELAIPFFPKGVVQALSGDDSLEPLFTQHPGIRKIDFTGSTETGKLVATAFVQVLKHCTLERGGGIDLALICEDMEIDHLVKKIIHGGICVAIERVYFRDSIYEDLRHKVVALVKYLPIGKGTDPGVFFGPVQNHMHYSKARNLLVSVASDGLTIALKCTPADSAGHFIPPTVVENTPDDSRLIVEEPFAPILPLMKWSTEEEVIGRASFGATGLGGSVWCRDLHWAKRLARRISTGSVWVNSHFSVEPHGPEYCNSQSIWLCNNV</sequence>
<dbReference type="PANTHER" id="PTHR11699">
    <property type="entry name" value="ALDEHYDE DEHYDROGENASE-RELATED"/>
    <property type="match status" value="1"/>
</dbReference>
<reference evidence="5" key="2">
    <citation type="submission" date="2020-02" db="EMBL/GenBank/DDBJ databases">
        <authorList>
            <person name="Gilchrist C.L.M."/>
            <person name="Chooi Y.-H."/>
        </authorList>
    </citation>
    <scope>NUCLEOTIDE SEQUENCE</scope>
    <source>
        <strain evidence="5">MST-FP2251</strain>
    </source>
</reference>
<dbReference type="InterPro" id="IPR015590">
    <property type="entry name" value="Aldehyde_DH_dom"/>
</dbReference>
<comment type="caution">
    <text evidence="5">The sequence shown here is derived from an EMBL/GenBank/DDBJ whole genome shotgun (WGS) entry which is preliminary data.</text>
</comment>
<gene>
    <name evidence="5" type="ORF">FE257_010823</name>
</gene>
<dbReference type="InterPro" id="IPR016161">
    <property type="entry name" value="Ald_DH/histidinol_DH"/>
</dbReference>
<reference evidence="5" key="1">
    <citation type="journal article" date="2019" name="Beilstein J. Org. Chem.">
        <title>Nanangenines: drimane sesquiterpenoids as the dominant metabolite cohort of a novel Australian fungus, Aspergillus nanangensis.</title>
        <authorList>
            <person name="Lacey H.J."/>
            <person name="Gilchrist C.L.M."/>
            <person name="Crombie A."/>
            <person name="Kalaitzis J.A."/>
            <person name="Vuong D."/>
            <person name="Rutledge P.J."/>
            <person name="Turner P."/>
            <person name="Pitt J.I."/>
            <person name="Lacey E."/>
            <person name="Chooi Y.H."/>
            <person name="Piggott A.M."/>
        </authorList>
    </citation>
    <scope>NUCLEOTIDE SEQUENCE</scope>
    <source>
        <strain evidence="5">MST-FP2251</strain>
    </source>
</reference>
<evidence type="ECO:0000259" key="4">
    <source>
        <dbReference type="Pfam" id="PF00171"/>
    </source>
</evidence>
<evidence type="ECO:0000256" key="3">
    <source>
        <dbReference type="ARBA" id="ARBA00049194"/>
    </source>
</evidence>
<proteinExistence type="inferred from homology"/>